<evidence type="ECO:0000313" key="3">
    <source>
        <dbReference type="EMBL" id="GHF28124.1"/>
    </source>
</evidence>
<sequence>MSAAVTEKSEKSEAVVFRPHRATWMSAILAVVLLAVFVVVAILLRGSDTGVIFQRSDQVAMVFIGLLLAGATMLFATPRVRADASGVQVRNVLVGRRFSWLEVLSVSFPDGASFARLELPEDEYYAMLAIQAVDRDRAVEAVRTLRRLHKEAWAAQD</sequence>
<feature type="transmembrane region" description="Helical" evidence="1">
    <location>
        <begin position="27"/>
        <end position="46"/>
    </location>
</feature>
<feature type="domain" description="Low molecular weight protein antigen 6 PH" evidence="2">
    <location>
        <begin position="78"/>
        <end position="147"/>
    </location>
</feature>
<accession>A0ABQ3JFY3</accession>
<dbReference type="Proteomes" id="UP000605897">
    <property type="component" value="Unassembled WGS sequence"/>
</dbReference>
<dbReference type="InterPro" id="IPR019692">
    <property type="entry name" value="CFP-6_PH"/>
</dbReference>
<keyword evidence="1" id="KW-1133">Transmembrane helix</keyword>
<keyword evidence="1" id="KW-0472">Membrane</keyword>
<gene>
    <name evidence="3" type="ORF">GCM10017786_72760</name>
</gene>
<protein>
    <submittedName>
        <fullName evidence="3">Membrane protein</fullName>
    </submittedName>
</protein>
<evidence type="ECO:0000256" key="1">
    <source>
        <dbReference type="SAM" id="Phobius"/>
    </source>
</evidence>
<keyword evidence="4" id="KW-1185">Reference proteome</keyword>
<dbReference type="EMBL" id="BNAU01000013">
    <property type="protein sequence ID" value="GHF28124.1"/>
    <property type="molecule type" value="Genomic_DNA"/>
</dbReference>
<keyword evidence="1" id="KW-0812">Transmembrane</keyword>
<feature type="transmembrane region" description="Helical" evidence="1">
    <location>
        <begin position="58"/>
        <end position="76"/>
    </location>
</feature>
<evidence type="ECO:0000313" key="4">
    <source>
        <dbReference type="Proteomes" id="UP000605897"/>
    </source>
</evidence>
<evidence type="ECO:0000259" key="2">
    <source>
        <dbReference type="Pfam" id="PF10756"/>
    </source>
</evidence>
<dbReference type="Pfam" id="PF10756">
    <property type="entry name" value="bPH_6"/>
    <property type="match status" value="1"/>
</dbReference>
<reference evidence="4" key="1">
    <citation type="journal article" date="2019" name="Int. J. Syst. Evol. Microbiol.">
        <title>The Global Catalogue of Microorganisms (GCM) 10K type strain sequencing project: providing services to taxonomists for standard genome sequencing and annotation.</title>
        <authorList>
            <consortium name="The Broad Institute Genomics Platform"/>
            <consortium name="The Broad Institute Genome Sequencing Center for Infectious Disease"/>
            <person name="Wu L."/>
            <person name="Ma J."/>
        </authorList>
    </citation>
    <scope>NUCLEOTIDE SEQUENCE [LARGE SCALE GENOMIC DNA]</scope>
    <source>
        <strain evidence="4">CGMCC 4.7677</strain>
    </source>
</reference>
<organism evidence="3 4">
    <name type="scientific">Amycolatopsis deserti</name>
    <dbReference type="NCBI Taxonomy" id="185696"/>
    <lineage>
        <taxon>Bacteria</taxon>
        <taxon>Bacillati</taxon>
        <taxon>Actinomycetota</taxon>
        <taxon>Actinomycetes</taxon>
        <taxon>Pseudonocardiales</taxon>
        <taxon>Pseudonocardiaceae</taxon>
        <taxon>Amycolatopsis</taxon>
    </lineage>
</organism>
<dbReference type="RefSeq" id="WP_191249191.1">
    <property type="nucleotide sequence ID" value="NZ_BNAU01000013.1"/>
</dbReference>
<proteinExistence type="predicted"/>
<name>A0ABQ3JFY3_9PSEU</name>
<comment type="caution">
    <text evidence="3">The sequence shown here is derived from an EMBL/GenBank/DDBJ whole genome shotgun (WGS) entry which is preliminary data.</text>
</comment>